<dbReference type="Proteomes" id="UP001457282">
    <property type="component" value="Unassembled WGS sequence"/>
</dbReference>
<name>A0AAW1VHK0_RUBAR</name>
<proteinExistence type="predicted"/>
<gene>
    <name evidence="1" type="ORF">M0R45_002235</name>
</gene>
<keyword evidence="2" id="KW-1185">Reference proteome</keyword>
<dbReference type="AlphaFoldDB" id="A0AAW1VHK0"/>
<accession>A0AAW1VHK0</accession>
<comment type="caution">
    <text evidence="1">The sequence shown here is derived from an EMBL/GenBank/DDBJ whole genome shotgun (WGS) entry which is preliminary data.</text>
</comment>
<dbReference type="EMBL" id="JBEDUW010000324">
    <property type="protein sequence ID" value="KAK9901177.1"/>
    <property type="molecule type" value="Genomic_DNA"/>
</dbReference>
<evidence type="ECO:0000313" key="1">
    <source>
        <dbReference type="EMBL" id="KAK9901177.1"/>
    </source>
</evidence>
<reference evidence="1 2" key="1">
    <citation type="journal article" date="2023" name="G3 (Bethesda)">
        <title>A chromosome-length genome assembly and annotation of blackberry (Rubus argutus, cv. 'Hillquist').</title>
        <authorList>
            <person name="Bruna T."/>
            <person name="Aryal R."/>
            <person name="Dudchenko O."/>
            <person name="Sargent D.J."/>
            <person name="Mead D."/>
            <person name="Buti M."/>
            <person name="Cavallini A."/>
            <person name="Hytonen T."/>
            <person name="Andres J."/>
            <person name="Pham M."/>
            <person name="Weisz D."/>
            <person name="Mascagni F."/>
            <person name="Usai G."/>
            <person name="Natali L."/>
            <person name="Bassil N."/>
            <person name="Fernandez G.E."/>
            <person name="Lomsadze A."/>
            <person name="Armour M."/>
            <person name="Olukolu B."/>
            <person name="Poorten T."/>
            <person name="Britton C."/>
            <person name="Davik J."/>
            <person name="Ashrafi H."/>
            <person name="Aiden E.L."/>
            <person name="Borodovsky M."/>
            <person name="Worthington M."/>
        </authorList>
    </citation>
    <scope>NUCLEOTIDE SEQUENCE [LARGE SCALE GENOMIC DNA]</scope>
    <source>
        <strain evidence="1">PI 553951</strain>
    </source>
</reference>
<evidence type="ECO:0000313" key="2">
    <source>
        <dbReference type="Proteomes" id="UP001457282"/>
    </source>
</evidence>
<organism evidence="1 2">
    <name type="scientific">Rubus argutus</name>
    <name type="common">Southern blackberry</name>
    <dbReference type="NCBI Taxonomy" id="59490"/>
    <lineage>
        <taxon>Eukaryota</taxon>
        <taxon>Viridiplantae</taxon>
        <taxon>Streptophyta</taxon>
        <taxon>Embryophyta</taxon>
        <taxon>Tracheophyta</taxon>
        <taxon>Spermatophyta</taxon>
        <taxon>Magnoliopsida</taxon>
        <taxon>eudicotyledons</taxon>
        <taxon>Gunneridae</taxon>
        <taxon>Pentapetalae</taxon>
        <taxon>rosids</taxon>
        <taxon>fabids</taxon>
        <taxon>Rosales</taxon>
        <taxon>Rosaceae</taxon>
        <taxon>Rosoideae</taxon>
        <taxon>Rosoideae incertae sedis</taxon>
        <taxon>Rubus</taxon>
    </lineage>
</organism>
<sequence>MMRRRWKQQLQLQRSTRLTTTIGLELVWVSVLNRSLASMVIGLAKQRDAGQGGNPSWACDSDGGFEIAAYNVAWWR</sequence>
<protein>
    <submittedName>
        <fullName evidence="1">Uncharacterized protein</fullName>
    </submittedName>
</protein>